<dbReference type="PANTHER" id="PTHR11743:SF70">
    <property type="entry name" value="GH26960P-RELATED"/>
    <property type="match status" value="1"/>
</dbReference>
<dbReference type="Pfam" id="PF01459">
    <property type="entry name" value="Porin_3"/>
    <property type="match status" value="1"/>
</dbReference>
<proteinExistence type="inferred from homology"/>
<keyword evidence="4" id="KW-1134">Transmembrane beta strand</keyword>
<dbReference type="CDD" id="cd07306">
    <property type="entry name" value="Porin3_VDAC"/>
    <property type="match status" value="1"/>
</dbReference>
<evidence type="ECO:0000256" key="8">
    <source>
        <dbReference type="ARBA" id="ARBA00023136"/>
    </source>
</evidence>
<reference evidence="9 10" key="1">
    <citation type="submission" date="2020-08" db="EMBL/GenBank/DDBJ databases">
        <title>Plant Genome Project.</title>
        <authorList>
            <person name="Zhang R.-G."/>
        </authorList>
    </citation>
    <scope>NUCLEOTIDE SEQUENCE [LARGE SCALE GENOMIC DNA]</scope>
    <source>
        <tissue evidence="9">Rhizome</tissue>
    </source>
</reference>
<dbReference type="PANTHER" id="PTHR11743">
    <property type="entry name" value="VOLTAGE-DEPENDENT ANION-SELECTIVE CHANNEL"/>
    <property type="match status" value="1"/>
</dbReference>
<evidence type="ECO:0000256" key="4">
    <source>
        <dbReference type="ARBA" id="ARBA00022452"/>
    </source>
</evidence>
<dbReference type="OrthoDB" id="7827681at2759"/>
<sequence>MGPGLYFEIGKKARDLLYKDYQTDQKFTVTTYTSNGVAITASGTRKNDLLSGELHSQIKNKNIIFDVKTNSNSNVTTTITVDEVATPGLKAIFSYVLPDQKSGKVEVQYLHDYAGVNASIGLTTNPVINLSGVIGSKAFAVGSDVAFDTASGNFTKCNAGLSITNQDLIAALTLNNKGDSLSASYYHIVKPLTNTAVGGELTHYFSSNENTLTFGTQHVLDPLTTVKARFNNYGMASALIQHEWKPKSFLTISGEVDTKAIEKSSKVGLSLVLKA</sequence>
<keyword evidence="5" id="KW-0812">Transmembrane</keyword>
<evidence type="ECO:0000256" key="3">
    <source>
        <dbReference type="ARBA" id="ARBA00022448"/>
    </source>
</evidence>
<keyword evidence="10" id="KW-1185">Reference proteome</keyword>
<keyword evidence="8" id="KW-0472">Membrane</keyword>
<protein>
    <submittedName>
        <fullName evidence="9">Uncharacterized protein</fullName>
    </submittedName>
</protein>
<dbReference type="GO" id="GO:0046930">
    <property type="term" value="C:pore complex"/>
    <property type="evidence" value="ECO:0007669"/>
    <property type="project" value="UniProtKB-KW"/>
</dbReference>
<keyword evidence="3" id="KW-0813">Transport</keyword>
<dbReference type="GO" id="GO:0015288">
    <property type="term" value="F:porin activity"/>
    <property type="evidence" value="ECO:0007669"/>
    <property type="project" value="UniProtKB-KW"/>
</dbReference>
<evidence type="ECO:0000256" key="6">
    <source>
        <dbReference type="ARBA" id="ARBA00023065"/>
    </source>
</evidence>
<dbReference type="InterPro" id="IPR001925">
    <property type="entry name" value="Porin_Euk"/>
</dbReference>
<evidence type="ECO:0000256" key="7">
    <source>
        <dbReference type="ARBA" id="ARBA00023114"/>
    </source>
</evidence>
<accession>A0A8J5GC19</accession>
<organism evidence="9 10">
    <name type="scientific">Zingiber officinale</name>
    <name type="common">Ginger</name>
    <name type="synonym">Amomum zingiber</name>
    <dbReference type="NCBI Taxonomy" id="94328"/>
    <lineage>
        <taxon>Eukaryota</taxon>
        <taxon>Viridiplantae</taxon>
        <taxon>Streptophyta</taxon>
        <taxon>Embryophyta</taxon>
        <taxon>Tracheophyta</taxon>
        <taxon>Spermatophyta</taxon>
        <taxon>Magnoliopsida</taxon>
        <taxon>Liliopsida</taxon>
        <taxon>Zingiberales</taxon>
        <taxon>Zingiberaceae</taxon>
        <taxon>Zingiber</taxon>
    </lineage>
</organism>
<dbReference type="GO" id="GO:0008308">
    <property type="term" value="F:voltage-gated monoatomic anion channel activity"/>
    <property type="evidence" value="ECO:0007669"/>
    <property type="project" value="InterPro"/>
</dbReference>
<dbReference type="PROSITE" id="PS00558">
    <property type="entry name" value="EUKARYOTIC_PORIN"/>
    <property type="match status" value="1"/>
</dbReference>
<evidence type="ECO:0000256" key="1">
    <source>
        <dbReference type="ARBA" id="ARBA00004370"/>
    </source>
</evidence>
<dbReference type="FunFam" id="2.40.160.10:FF:000003">
    <property type="entry name" value="Outer mitochondrial membrane protein porin"/>
    <property type="match status" value="1"/>
</dbReference>
<keyword evidence="6" id="KW-0406">Ion transport</keyword>
<dbReference type="EMBL" id="JACMSC010000010">
    <property type="protein sequence ID" value="KAG6505368.1"/>
    <property type="molecule type" value="Genomic_DNA"/>
</dbReference>
<dbReference type="GO" id="GO:0005741">
    <property type="term" value="C:mitochondrial outer membrane"/>
    <property type="evidence" value="ECO:0007669"/>
    <property type="project" value="InterPro"/>
</dbReference>
<dbReference type="InterPro" id="IPR027246">
    <property type="entry name" value="Porin_Euk/Tom40"/>
</dbReference>
<evidence type="ECO:0000313" key="10">
    <source>
        <dbReference type="Proteomes" id="UP000734854"/>
    </source>
</evidence>
<evidence type="ECO:0000313" key="9">
    <source>
        <dbReference type="EMBL" id="KAG6505368.1"/>
    </source>
</evidence>
<keyword evidence="7" id="KW-0626">Porin</keyword>
<evidence type="ECO:0000256" key="5">
    <source>
        <dbReference type="ARBA" id="ARBA00022692"/>
    </source>
</evidence>
<comment type="caution">
    <text evidence="9">The sequence shown here is derived from an EMBL/GenBank/DDBJ whole genome shotgun (WGS) entry which is preliminary data.</text>
</comment>
<evidence type="ECO:0000256" key="2">
    <source>
        <dbReference type="ARBA" id="ARBA00009624"/>
    </source>
</evidence>
<gene>
    <name evidence="9" type="ORF">ZIOFF_037724</name>
</gene>
<comment type="subcellular location">
    <subcellularLocation>
        <location evidence="1">Membrane</location>
    </subcellularLocation>
</comment>
<comment type="similarity">
    <text evidence="2">Belongs to the eukaryotic mitochondrial porin (TC 1.B.8.1) family.</text>
</comment>
<name>A0A8J5GC19_ZINOF</name>
<dbReference type="AlphaFoldDB" id="A0A8J5GC19"/>
<dbReference type="Proteomes" id="UP000734854">
    <property type="component" value="Unassembled WGS sequence"/>
</dbReference>